<feature type="region of interest" description="Disordered" evidence="1">
    <location>
        <begin position="1"/>
        <end position="59"/>
    </location>
</feature>
<evidence type="ECO:0000256" key="1">
    <source>
        <dbReference type="SAM" id="MobiDB-lite"/>
    </source>
</evidence>
<gene>
    <name evidence="2" type="ORF">BRAFLDRAFT_122144</name>
</gene>
<feature type="compositionally biased region" description="Polar residues" evidence="1">
    <location>
        <begin position="1"/>
        <end position="13"/>
    </location>
</feature>
<feature type="compositionally biased region" description="Polar residues" evidence="1">
    <location>
        <begin position="38"/>
        <end position="50"/>
    </location>
</feature>
<accession>C3XTM7</accession>
<evidence type="ECO:0000313" key="2">
    <source>
        <dbReference type="EMBL" id="EEN68653.1"/>
    </source>
</evidence>
<name>C3XTM7_BRAFL</name>
<dbReference type="EMBL" id="GG666463">
    <property type="protein sequence ID" value="EEN68653.1"/>
    <property type="molecule type" value="Genomic_DNA"/>
</dbReference>
<proteinExistence type="predicted"/>
<feature type="compositionally biased region" description="Basic residues" evidence="1">
    <location>
        <begin position="25"/>
        <end position="34"/>
    </location>
</feature>
<organism>
    <name type="scientific">Branchiostoma floridae</name>
    <name type="common">Florida lancelet</name>
    <name type="synonym">Amphioxus</name>
    <dbReference type="NCBI Taxonomy" id="7739"/>
    <lineage>
        <taxon>Eukaryota</taxon>
        <taxon>Metazoa</taxon>
        <taxon>Chordata</taxon>
        <taxon>Cephalochordata</taxon>
        <taxon>Leptocardii</taxon>
        <taxon>Amphioxiformes</taxon>
        <taxon>Branchiostomatidae</taxon>
        <taxon>Branchiostoma</taxon>
    </lineage>
</organism>
<protein>
    <submittedName>
        <fullName evidence="2">Uncharacterized protein</fullName>
    </submittedName>
</protein>
<dbReference type="AlphaFoldDB" id="C3XTM7"/>
<dbReference type="InParanoid" id="C3XTM7"/>
<sequence length="59" mass="6520">MTGCDSENGQSSIVKGGTPPGQKGYKGKRVKGNHLSRFLTQRQYQGSEIPQSRPPLIYR</sequence>
<reference evidence="2" key="1">
    <citation type="journal article" date="2008" name="Nature">
        <title>The amphioxus genome and the evolution of the chordate karyotype.</title>
        <authorList>
            <consortium name="US DOE Joint Genome Institute (JGI-PGF)"/>
            <person name="Putnam N.H."/>
            <person name="Butts T."/>
            <person name="Ferrier D.E.K."/>
            <person name="Furlong R.F."/>
            <person name="Hellsten U."/>
            <person name="Kawashima T."/>
            <person name="Robinson-Rechavi M."/>
            <person name="Shoguchi E."/>
            <person name="Terry A."/>
            <person name="Yu J.-K."/>
            <person name="Benito-Gutierrez E.L."/>
            <person name="Dubchak I."/>
            <person name="Garcia-Fernandez J."/>
            <person name="Gibson-Brown J.J."/>
            <person name="Grigoriev I.V."/>
            <person name="Horton A.C."/>
            <person name="de Jong P.J."/>
            <person name="Jurka J."/>
            <person name="Kapitonov V.V."/>
            <person name="Kohara Y."/>
            <person name="Kuroki Y."/>
            <person name="Lindquist E."/>
            <person name="Lucas S."/>
            <person name="Osoegawa K."/>
            <person name="Pennacchio L.A."/>
            <person name="Salamov A.A."/>
            <person name="Satou Y."/>
            <person name="Sauka-Spengler T."/>
            <person name="Schmutz J."/>
            <person name="Shin-I T."/>
            <person name="Toyoda A."/>
            <person name="Bronner-Fraser M."/>
            <person name="Fujiyama A."/>
            <person name="Holland L.Z."/>
            <person name="Holland P.W.H."/>
            <person name="Satoh N."/>
            <person name="Rokhsar D.S."/>
        </authorList>
    </citation>
    <scope>NUCLEOTIDE SEQUENCE [LARGE SCALE GENOMIC DNA]</scope>
    <source>
        <strain evidence="2">S238N-H82</strain>
        <tissue evidence="2">Testes</tissue>
    </source>
</reference>